<evidence type="ECO:0000313" key="3">
    <source>
        <dbReference type="Proteomes" id="UP001553843"/>
    </source>
</evidence>
<proteinExistence type="predicted"/>
<gene>
    <name evidence="2" type="ORF">AB0887_37945</name>
</gene>
<reference evidence="2 3" key="1">
    <citation type="submission" date="2024-06" db="EMBL/GenBank/DDBJ databases">
        <title>The Natural Products Discovery Center: Release of the First 8490 Sequenced Strains for Exploring Actinobacteria Biosynthetic Diversity.</title>
        <authorList>
            <person name="Kalkreuter E."/>
            <person name="Kautsar S.A."/>
            <person name="Yang D."/>
            <person name="Bader C.D."/>
            <person name="Teijaro C.N."/>
            <person name="Fluegel L."/>
            <person name="Davis C.M."/>
            <person name="Simpson J.R."/>
            <person name="Lauterbach L."/>
            <person name="Steele A.D."/>
            <person name="Gui C."/>
            <person name="Meng S."/>
            <person name="Li G."/>
            <person name="Viehrig K."/>
            <person name="Ye F."/>
            <person name="Su P."/>
            <person name="Kiefer A.F."/>
            <person name="Nichols A."/>
            <person name="Cepeda A.J."/>
            <person name="Yan W."/>
            <person name="Fan B."/>
            <person name="Jiang Y."/>
            <person name="Adhikari A."/>
            <person name="Zheng C.-J."/>
            <person name="Schuster L."/>
            <person name="Cowan T.M."/>
            <person name="Smanski M.J."/>
            <person name="Chevrette M.G."/>
            <person name="De Carvalho L.P.S."/>
            <person name="Shen B."/>
        </authorList>
    </citation>
    <scope>NUCLEOTIDE SEQUENCE [LARGE SCALE GENOMIC DNA]</scope>
    <source>
        <strain evidence="2 3">NPDC047833</strain>
    </source>
</reference>
<dbReference type="EMBL" id="JBEYRS010000030">
    <property type="protein sequence ID" value="MEW2367692.1"/>
    <property type="molecule type" value="Genomic_DNA"/>
</dbReference>
<dbReference type="RefSeq" id="WP_359783673.1">
    <property type="nucleotide sequence ID" value="NZ_JBEYRR010000017.1"/>
</dbReference>
<dbReference type="Proteomes" id="UP001553843">
    <property type="component" value="Unassembled WGS sequence"/>
</dbReference>
<name>A0ABV3M7K7_9ACTN</name>
<protein>
    <submittedName>
        <fullName evidence="2">Uncharacterized protein</fullName>
    </submittedName>
</protein>
<feature type="compositionally biased region" description="Basic and acidic residues" evidence="1">
    <location>
        <begin position="37"/>
        <end position="54"/>
    </location>
</feature>
<keyword evidence="3" id="KW-1185">Reference proteome</keyword>
<evidence type="ECO:0000256" key="1">
    <source>
        <dbReference type="SAM" id="MobiDB-lite"/>
    </source>
</evidence>
<evidence type="ECO:0000313" key="2">
    <source>
        <dbReference type="EMBL" id="MEW2367692.1"/>
    </source>
</evidence>
<sequence length="107" mass="11784">MSQQRSGITKYISNILDDTKTMIDEILDKARDFETDARDSISRNVGTKDTKQDVVPRQPGAELGQQPVTQAEAAALYTRLGHIEELLRHIQTGTPSTEDKTAGKSSP</sequence>
<comment type="caution">
    <text evidence="2">The sequence shown here is derived from an EMBL/GenBank/DDBJ whole genome shotgun (WGS) entry which is preliminary data.</text>
</comment>
<accession>A0ABV3M7K7</accession>
<organism evidence="2 3">
    <name type="scientific">Streptomyces huasconensis</name>
    <dbReference type="NCBI Taxonomy" id="1854574"/>
    <lineage>
        <taxon>Bacteria</taxon>
        <taxon>Bacillati</taxon>
        <taxon>Actinomycetota</taxon>
        <taxon>Actinomycetes</taxon>
        <taxon>Kitasatosporales</taxon>
        <taxon>Streptomycetaceae</taxon>
        <taxon>Streptomyces</taxon>
    </lineage>
</organism>
<feature type="region of interest" description="Disordered" evidence="1">
    <location>
        <begin position="37"/>
        <end position="68"/>
    </location>
</feature>